<dbReference type="Proteomes" id="UP000199544">
    <property type="component" value="Unassembled WGS sequence"/>
</dbReference>
<feature type="compositionally biased region" description="Polar residues" evidence="1">
    <location>
        <begin position="1"/>
        <end position="20"/>
    </location>
</feature>
<feature type="region of interest" description="Disordered" evidence="1">
    <location>
        <begin position="1"/>
        <end position="36"/>
    </location>
</feature>
<dbReference type="OrthoDB" id="2626990at2"/>
<dbReference type="RefSeq" id="WP_090238671.1">
    <property type="nucleotide sequence ID" value="NZ_FNHW01000005.1"/>
</dbReference>
<reference evidence="3" key="1">
    <citation type="submission" date="2016-10" db="EMBL/GenBank/DDBJ databases">
        <authorList>
            <person name="Varghese N."/>
            <person name="Submissions S."/>
        </authorList>
    </citation>
    <scope>NUCLEOTIDE SEQUENCE [LARGE SCALE GENOMIC DNA]</scope>
    <source>
        <strain evidence="3">CGMCC 1.6854</strain>
    </source>
</reference>
<dbReference type="EMBL" id="FNHW01000005">
    <property type="protein sequence ID" value="SDN47177.1"/>
    <property type="molecule type" value="Genomic_DNA"/>
</dbReference>
<protein>
    <submittedName>
        <fullName evidence="2">Uncharacterized protein</fullName>
    </submittedName>
</protein>
<keyword evidence="3" id="KW-1185">Reference proteome</keyword>
<dbReference type="AlphaFoldDB" id="A0A1H0BND3"/>
<evidence type="ECO:0000313" key="2">
    <source>
        <dbReference type="EMBL" id="SDN47177.1"/>
    </source>
</evidence>
<sequence>MSFINPSFKSKLNQTTNTPIKENVRKPEKAPRKKRSDAKFDIKIYVSEDEKKAARLFANRARLPITPYCSELVKKALSRSETYPESEHQTSGKPIEIKLDQAFNTILMDYCIEWDCSKRKAAQRIFKYALKRERGLTL</sequence>
<evidence type="ECO:0000256" key="1">
    <source>
        <dbReference type="SAM" id="MobiDB-lite"/>
    </source>
</evidence>
<organism evidence="2 3">
    <name type="scientific">Fictibacillus solisalsi</name>
    <dbReference type="NCBI Taxonomy" id="459525"/>
    <lineage>
        <taxon>Bacteria</taxon>
        <taxon>Bacillati</taxon>
        <taxon>Bacillota</taxon>
        <taxon>Bacilli</taxon>
        <taxon>Bacillales</taxon>
        <taxon>Fictibacillaceae</taxon>
        <taxon>Fictibacillus</taxon>
    </lineage>
</organism>
<accession>A0A1H0BND3</accession>
<gene>
    <name evidence="2" type="ORF">SAMN04488137_4583</name>
</gene>
<name>A0A1H0BND3_9BACL</name>
<evidence type="ECO:0000313" key="3">
    <source>
        <dbReference type="Proteomes" id="UP000199544"/>
    </source>
</evidence>
<proteinExistence type="predicted"/>